<dbReference type="Proteomes" id="UP000008550">
    <property type="component" value="Chromosome"/>
</dbReference>
<dbReference type="HOGENOM" id="CLU_3310765_0_0_9"/>
<dbReference type="STRING" id="498761.HM1_1880"/>
<dbReference type="AlphaFoldDB" id="B0TFC1"/>
<evidence type="ECO:0000256" key="1">
    <source>
        <dbReference type="SAM" id="MobiDB-lite"/>
    </source>
</evidence>
<protein>
    <submittedName>
        <fullName evidence="2">Uncharacterized protein</fullName>
    </submittedName>
</protein>
<dbReference type="KEGG" id="hmo:HM1_1880"/>
<feature type="compositionally biased region" description="Basic and acidic residues" evidence="1">
    <location>
        <begin position="29"/>
        <end position="39"/>
    </location>
</feature>
<organism evidence="2 3">
    <name type="scientific">Heliobacterium modesticaldum (strain ATCC 51547 / Ice1)</name>
    <dbReference type="NCBI Taxonomy" id="498761"/>
    <lineage>
        <taxon>Bacteria</taxon>
        <taxon>Bacillati</taxon>
        <taxon>Bacillota</taxon>
        <taxon>Clostridia</taxon>
        <taxon>Eubacteriales</taxon>
        <taxon>Heliobacteriaceae</taxon>
        <taxon>Heliomicrobium</taxon>
    </lineage>
</organism>
<accession>B0TFC1</accession>
<sequence length="39" mass="4046">MNQNGDKSGGADAAVFFIPEGPPSSAKGQEVERIKAPML</sequence>
<feature type="region of interest" description="Disordered" evidence="1">
    <location>
        <begin position="1"/>
        <end position="39"/>
    </location>
</feature>
<evidence type="ECO:0000313" key="3">
    <source>
        <dbReference type="Proteomes" id="UP000008550"/>
    </source>
</evidence>
<dbReference type="EMBL" id="CP000930">
    <property type="protein sequence ID" value="ABZ84438.1"/>
    <property type="molecule type" value="Genomic_DNA"/>
</dbReference>
<evidence type="ECO:0000313" key="2">
    <source>
        <dbReference type="EMBL" id="ABZ84438.1"/>
    </source>
</evidence>
<gene>
    <name evidence="2" type="ORF">HM1_1880</name>
</gene>
<name>B0TFC1_HELMI</name>
<proteinExistence type="predicted"/>
<keyword evidence="3" id="KW-1185">Reference proteome</keyword>
<reference evidence="2 3" key="1">
    <citation type="journal article" date="2008" name="J. Bacteriol.">
        <title>The genome of Heliobacterium modesticaldum, a phototrophic representative of the Firmicutes containing the simplest photosynthetic apparatus.</title>
        <authorList>
            <person name="Sattley W.M."/>
            <person name="Madigan M.T."/>
            <person name="Swingley W.D."/>
            <person name="Cheung P.C."/>
            <person name="Clocksin K.M."/>
            <person name="Conrad A.L."/>
            <person name="Dejesa L.C."/>
            <person name="Honchak B.M."/>
            <person name="Jung D.O."/>
            <person name="Karbach L.E."/>
            <person name="Kurdoglu A."/>
            <person name="Lahiri S."/>
            <person name="Mastrian S.D."/>
            <person name="Page L.E."/>
            <person name="Taylor H.L."/>
            <person name="Wang Z.T."/>
            <person name="Raymond J."/>
            <person name="Chen M."/>
            <person name="Blankenship R.E."/>
            <person name="Touchman J.W."/>
        </authorList>
    </citation>
    <scope>NUCLEOTIDE SEQUENCE [LARGE SCALE GENOMIC DNA]</scope>
    <source>
        <strain evidence="3">ATCC 51547 / Ice1</strain>
    </source>
</reference>